<dbReference type="GO" id="GO:0000725">
    <property type="term" value="P:recombinational repair"/>
    <property type="evidence" value="ECO:0007669"/>
    <property type="project" value="UniProtKB-UniRule"/>
</dbReference>
<dbReference type="HOGENOM" id="CLU_018264_0_1_9"/>
<evidence type="ECO:0000256" key="9">
    <source>
        <dbReference type="ARBA" id="ARBA00023125"/>
    </source>
</evidence>
<comment type="function">
    <text evidence="13">DNA-dependent ATPase involved in processing of recombination intermediates, plays a role in repairing DNA breaks. Stimulates the branch migration of RecA-mediated strand transfer reactions, allowing the 3' invading strand to extend heteroduplex DNA faster. Binds ssDNA in the presence of ADP but not other nucleotides, has ATPase activity that is stimulated by ssDNA and various branched DNA structures, but inhibited by SSB. Does not have RecA's homology-searching function.</text>
</comment>
<evidence type="ECO:0000256" key="8">
    <source>
        <dbReference type="ARBA" id="ARBA00023016"/>
    </source>
</evidence>
<dbReference type="GO" id="GO:0016787">
    <property type="term" value="F:hydrolase activity"/>
    <property type="evidence" value="ECO:0007669"/>
    <property type="project" value="UniProtKB-KW"/>
</dbReference>
<dbReference type="GO" id="GO:0008270">
    <property type="term" value="F:zinc ion binding"/>
    <property type="evidence" value="ECO:0007669"/>
    <property type="project" value="UniProtKB-KW"/>
</dbReference>
<gene>
    <name evidence="11" type="primary">radA</name>
    <name evidence="15" type="ORF">HMPREF9630_00465</name>
</gene>
<dbReference type="InterPro" id="IPR014721">
    <property type="entry name" value="Ribsml_uS5_D2-typ_fold_subgr"/>
</dbReference>
<evidence type="ECO:0000256" key="10">
    <source>
        <dbReference type="ARBA" id="ARBA00023204"/>
    </source>
</evidence>
<dbReference type="AlphaFoldDB" id="V9HPT3"/>
<dbReference type="InterPro" id="IPR041166">
    <property type="entry name" value="Rubredoxin_2"/>
</dbReference>
<dbReference type="GO" id="GO:0005524">
    <property type="term" value="F:ATP binding"/>
    <property type="evidence" value="ECO:0007669"/>
    <property type="project" value="UniProtKB-UniRule"/>
</dbReference>
<dbReference type="OrthoDB" id="9803906at2"/>
<comment type="caution">
    <text evidence="15">The sequence shown here is derived from an EMBL/GenBank/DDBJ whole genome shotgun (WGS) entry which is preliminary data.</text>
</comment>
<dbReference type="SUPFAM" id="SSF52540">
    <property type="entry name" value="P-loop containing nucleoside triphosphate hydrolases"/>
    <property type="match status" value="1"/>
</dbReference>
<evidence type="ECO:0000313" key="15">
    <source>
        <dbReference type="EMBL" id="EHL17298.2"/>
    </source>
</evidence>
<evidence type="ECO:0000313" key="16">
    <source>
        <dbReference type="Proteomes" id="UP000017818"/>
    </source>
</evidence>
<keyword evidence="4 13" id="KW-0863">Zinc-finger</keyword>
<comment type="domain">
    <text evidence="11">The middle region has homology to RecA with ATPase motifs including the RadA KNRFG motif, while the C-terminus is homologous to Lon protease.</text>
</comment>
<feature type="domain" description="RecA family profile 1" evidence="14">
    <location>
        <begin position="70"/>
        <end position="218"/>
    </location>
</feature>
<dbReference type="Gene3D" id="3.40.50.300">
    <property type="entry name" value="P-loop containing nucleotide triphosphate hydrolases"/>
    <property type="match status" value="1"/>
</dbReference>
<dbReference type="PANTHER" id="PTHR32472:SF10">
    <property type="entry name" value="DNA REPAIR PROTEIN RADA-LIKE PROTEIN"/>
    <property type="match status" value="1"/>
</dbReference>
<evidence type="ECO:0000256" key="3">
    <source>
        <dbReference type="ARBA" id="ARBA00022763"/>
    </source>
</evidence>
<keyword evidence="7 11" id="KW-0067">ATP-binding</keyword>
<evidence type="ECO:0000256" key="11">
    <source>
        <dbReference type="HAMAP-Rule" id="MF_01498"/>
    </source>
</evidence>
<dbReference type="InterPro" id="IPR004504">
    <property type="entry name" value="DNA_repair_RadA"/>
</dbReference>
<dbReference type="Pfam" id="PF13541">
    <property type="entry name" value="ChlI"/>
    <property type="match status" value="1"/>
</dbReference>
<dbReference type="Gene3D" id="3.30.230.10">
    <property type="match status" value="1"/>
</dbReference>
<dbReference type="InterPro" id="IPR027417">
    <property type="entry name" value="P-loop_NTPase"/>
</dbReference>
<keyword evidence="1 11" id="KW-0479">Metal-binding</keyword>
<reference evidence="15 16" key="1">
    <citation type="submission" date="2012-05" db="EMBL/GenBank/DDBJ databases">
        <title>The Genome Sequence of Eubacteriaceae bacterium CM2.</title>
        <authorList>
            <consortium name="The Broad Institute Genome Sequencing Platform"/>
            <person name="Earl A."/>
            <person name="Ward D."/>
            <person name="Feldgarden M."/>
            <person name="Gevers D."/>
            <person name="Sizova M."/>
            <person name="Hazen A."/>
            <person name="Epstein S."/>
            <person name="Walker B."/>
            <person name="Young S.K."/>
            <person name="Zeng Q."/>
            <person name="Gargeya S."/>
            <person name="Fitzgerald M."/>
            <person name="Haas B."/>
            <person name="Abouelleil A."/>
            <person name="Alvarado L."/>
            <person name="Arachchi H.M."/>
            <person name="Berlin A."/>
            <person name="Chapman S.B."/>
            <person name="Goldberg J."/>
            <person name="Griggs A."/>
            <person name="Gujja S."/>
            <person name="Hansen M."/>
            <person name="Howarth C."/>
            <person name="Imamovic A."/>
            <person name="Larimer J."/>
            <person name="McCowen C."/>
            <person name="Montmayeur A."/>
            <person name="Murphy C."/>
            <person name="Neiman D."/>
            <person name="Pearson M."/>
            <person name="Priest M."/>
            <person name="Roberts A."/>
            <person name="Saif S."/>
            <person name="Shea T."/>
            <person name="Sisk P."/>
            <person name="Sykes S."/>
            <person name="Wortman J."/>
            <person name="Nusbaum C."/>
            <person name="Birren B."/>
        </authorList>
    </citation>
    <scope>NUCLEOTIDE SEQUENCE [LARGE SCALE GENOMIC DNA]</scope>
    <source>
        <strain evidence="15 16">CM2</strain>
    </source>
</reference>
<evidence type="ECO:0000256" key="7">
    <source>
        <dbReference type="ARBA" id="ARBA00022840"/>
    </source>
</evidence>
<dbReference type="SMART" id="SM00382">
    <property type="entry name" value="AAA"/>
    <property type="match status" value="1"/>
</dbReference>
<dbReference type="PRINTS" id="PR01874">
    <property type="entry name" value="DNAREPAIRADA"/>
</dbReference>
<dbReference type="PROSITE" id="PS50162">
    <property type="entry name" value="RECA_2"/>
    <property type="match status" value="1"/>
</dbReference>
<dbReference type="InterPro" id="IPR020588">
    <property type="entry name" value="RecA_ATP-bd"/>
</dbReference>
<accession>V9HPT3</accession>
<evidence type="ECO:0000256" key="4">
    <source>
        <dbReference type="ARBA" id="ARBA00022771"/>
    </source>
</evidence>
<evidence type="ECO:0000259" key="14">
    <source>
        <dbReference type="PROSITE" id="PS50162"/>
    </source>
</evidence>
<keyword evidence="3 11" id="KW-0227">DNA damage</keyword>
<sequence length="471" mass="52122">MAKLKTKYTCENCGYETSKWWGVCPSCSTAGTLKEEVYTQKSKTIEKQVELIMLGEDVSPIKLSEVKGQEYVRFSTGIKEFDRVLGGGIVSGSLVLIGGDPGIGKSTILLQLTNNISDRKNVLYVSAEESLEQIKLRADRIFEKEADLLIIAQTNLEIIEKQILEIKPDVIIIDSIQTISSTTLDSLPGSVSQVKDIANRLMKICKKENICCFIVGHVTKDGAIAGPRVLEHLVDTVLYFEGEKYNSYRMIRAVKNRFGSTNELGVFEMTDRGLVEVDNPSRILLSENDSNEAGTAIVSCVEGTRPMLVEIQSLVISTNFPSPRRTGTGIDYNRLNMLLAVLEKHAGILIQNYDVYVNLTGGIKLNEPFIDLGVIIAIASSYYNVPVKKLLAICGEVGLTGEIRNVSFVQNRINEAEKLGFEEILVPYSNLKDIKLKGNKIKVTGVKNIKQALDYSISNIKKVKKGGENKW</sequence>
<dbReference type="HAMAP" id="MF_01498">
    <property type="entry name" value="RadA_bact"/>
    <property type="match status" value="1"/>
</dbReference>
<dbReference type="FunFam" id="3.40.50.300:FF:000050">
    <property type="entry name" value="DNA repair protein RadA"/>
    <property type="match status" value="1"/>
</dbReference>
<name>V9HPT3_9FIRM</name>
<dbReference type="GO" id="GO:0005829">
    <property type="term" value="C:cytosol"/>
    <property type="evidence" value="ECO:0007669"/>
    <property type="project" value="TreeGrafter"/>
</dbReference>
<feature type="binding site" evidence="11">
    <location>
        <begin position="99"/>
        <end position="106"/>
    </location>
    <ligand>
        <name>ATP</name>
        <dbReference type="ChEBI" id="CHEBI:30616"/>
    </ligand>
</feature>
<evidence type="ECO:0000256" key="1">
    <source>
        <dbReference type="ARBA" id="ARBA00022723"/>
    </source>
</evidence>
<evidence type="ECO:0000256" key="12">
    <source>
        <dbReference type="NCBIfam" id="TIGR00416"/>
    </source>
</evidence>
<evidence type="ECO:0000256" key="2">
    <source>
        <dbReference type="ARBA" id="ARBA00022741"/>
    </source>
</evidence>
<evidence type="ECO:0000256" key="5">
    <source>
        <dbReference type="ARBA" id="ARBA00022801"/>
    </source>
</evidence>
<dbReference type="Proteomes" id="UP000017818">
    <property type="component" value="Unassembled WGS sequence"/>
</dbReference>
<dbReference type="PANTHER" id="PTHR32472">
    <property type="entry name" value="DNA REPAIR PROTEIN RADA"/>
    <property type="match status" value="1"/>
</dbReference>
<organism evidence="15 16">
    <name type="scientific">Peptoanaerobacter stomatis</name>
    <dbReference type="NCBI Taxonomy" id="796937"/>
    <lineage>
        <taxon>Bacteria</taxon>
        <taxon>Bacillati</taxon>
        <taxon>Bacillota</taxon>
        <taxon>Clostridia</taxon>
        <taxon>Peptostreptococcales</taxon>
        <taxon>Filifactoraceae</taxon>
        <taxon>Peptoanaerobacter</taxon>
    </lineage>
</organism>
<dbReference type="CDD" id="cd01121">
    <property type="entry name" value="RadA_SMS_N"/>
    <property type="match status" value="1"/>
</dbReference>
<dbReference type="RefSeq" id="WP_009527102.1">
    <property type="nucleotide sequence ID" value="NZ_JH815225.1"/>
</dbReference>
<dbReference type="NCBIfam" id="TIGR00416">
    <property type="entry name" value="sms"/>
    <property type="match status" value="1"/>
</dbReference>
<dbReference type="GO" id="GO:0003684">
    <property type="term" value="F:damaged DNA binding"/>
    <property type="evidence" value="ECO:0007669"/>
    <property type="project" value="InterPro"/>
</dbReference>
<feature type="short sequence motif" description="RadA KNRFG motif" evidence="11">
    <location>
        <begin position="255"/>
        <end position="259"/>
    </location>
</feature>
<dbReference type="EMBL" id="AFZF02000004">
    <property type="protein sequence ID" value="EHL17298.2"/>
    <property type="molecule type" value="Genomic_DNA"/>
</dbReference>
<dbReference type="SUPFAM" id="SSF54211">
    <property type="entry name" value="Ribosomal protein S5 domain 2-like"/>
    <property type="match status" value="1"/>
</dbReference>
<keyword evidence="8 11" id="KW-0346">Stress response</keyword>
<dbReference type="InterPro" id="IPR014774">
    <property type="entry name" value="KaiC-like_dom"/>
</dbReference>
<dbReference type="InterPro" id="IPR003593">
    <property type="entry name" value="AAA+_ATPase"/>
</dbReference>
<comment type="similarity">
    <text evidence="11 13">Belongs to the RecA family. RadA subfamily.</text>
</comment>
<dbReference type="Pfam" id="PF18073">
    <property type="entry name" value="Zn_ribbon_LapB"/>
    <property type="match status" value="1"/>
</dbReference>
<protein>
    <recommendedName>
        <fullName evidence="11 12">DNA repair protein RadA</fullName>
    </recommendedName>
</protein>
<keyword evidence="5" id="KW-0378">Hydrolase</keyword>
<keyword evidence="9 11" id="KW-0238">DNA-binding</keyword>
<dbReference type="Pfam" id="PF06745">
    <property type="entry name" value="ATPase"/>
    <property type="match status" value="1"/>
</dbReference>
<proteinExistence type="inferred from homology"/>
<evidence type="ECO:0000256" key="13">
    <source>
        <dbReference type="RuleBase" id="RU003555"/>
    </source>
</evidence>
<feature type="region of interest" description="Lon-protease-like" evidence="11">
    <location>
        <begin position="354"/>
        <end position="471"/>
    </location>
</feature>
<comment type="function">
    <text evidence="11">Plays a role in repairing double-strand DNA breaks, probably involving stabilizing or processing branched DNA or blocked replication forks.</text>
</comment>
<keyword evidence="2 11" id="KW-0547">Nucleotide-binding</keyword>
<evidence type="ECO:0000256" key="6">
    <source>
        <dbReference type="ARBA" id="ARBA00022833"/>
    </source>
</evidence>
<keyword evidence="6 13" id="KW-0862">Zinc</keyword>
<keyword evidence="10 11" id="KW-0234">DNA repair</keyword>
<dbReference type="GO" id="GO:0140664">
    <property type="term" value="F:ATP-dependent DNA damage sensor activity"/>
    <property type="evidence" value="ECO:0007669"/>
    <property type="project" value="InterPro"/>
</dbReference>
<dbReference type="InterPro" id="IPR020568">
    <property type="entry name" value="Ribosomal_Su5_D2-typ_SF"/>
</dbReference>